<dbReference type="EMBL" id="MDGQ01000003">
    <property type="protein sequence ID" value="OEK06839.1"/>
    <property type="molecule type" value="Genomic_DNA"/>
</dbReference>
<feature type="repeat" description="TPR" evidence="3">
    <location>
        <begin position="74"/>
        <end position="107"/>
    </location>
</feature>
<dbReference type="PANTHER" id="PTHR44943:SF8">
    <property type="entry name" value="TPR REPEAT-CONTAINING PROTEIN MJ0263"/>
    <property type="match status" value="1"/>
</dbReference>
<evidence type="ECO:0000256" key="4">
    <source>
        <dbReference type="SAM" id="Phobius"/>
    </source>
</evidence>
<dbReference type="SUPFAM" id="SSF48452">
    <property type="entry name" value="TPR-like"/>
    <property type="match status" value="1"/>
</dbReference>
<proteinExistence type="predicted"/>
<dbReference type="SMART" id="SM00028">
    <property type="entry name" value="TPR"/>
    <property type="match status" value="4"/>
</dbReference>
<dbReference type="PANTHER" id="PTHR44943">
    <property type="entry name" value="CELLULOSE SYNTHASE OPERON PROTEIN C"/>
    <property type="match status" value="1"/>
</dbReference>
<dbReference type="Pfam" id="PF14559">
    <property type="entry name" value="TPR_19"/>
    <property type="match status" value="1"/>
</dbReference>
<feature type="repeat" description="TPR" evidence="3">
    <location>
        <begin position="176"/>
        <end position="209"/>
    </location>
</feature>
<accession>A0A1E5T637</accession>
<feature type="transmembrane region" description="Helical" evidence="4">
    <location>
        <begin position="338"/>
        <end position="356"/>
    </location>
</feature>
<keyword evidence="4" id="KW-0472">Membrane</keyword>
<evidence type="ECO:0000256" key="2">
    <source>
        <dbReference type="ARBA" id="ARBA00022803"/>
    </source>
</evidence>
<name>A0A1E5T637_9BACT</name>
<dbReference type="PROSITE" id="PS50005">
    <property type="entry name" value="TPR"/>
    <property type="match status" value="3"/>
</dbReference>
<dbReference type="Gene3D" id="1.25.40.10">
    <property type="entry name" value="Tetratricopeptide repeat domain"/>
    <property type="match status" value="1"/>
</dbReference>
<feature type="transmembrane region" description="Helical" evidence="4">
    <location>
        <begin position="304"/>
        <end position="326"/>
    </location>
</feature>
<gene>
    <name evidence="5" type="ORF">BFP71_04050</name>
</gene>
<reference evidence="5 6" key="1">
    <citation type="submission" date="2016-08" db="EMBL/GenBank/DDBJ databases">
        <title>Draft genome of Fabibacter sp. strain SK-8.</title>
        <authorList>
            <person name="Wong S.-K."/>
            <person name="Hamasaki K."/>
            <person name="Yoshizawa S."/>
        </authorList>
    </citation>
    <scope>NUCLEOTIDE SEQUENCE [LARGE SCALE GENOMIC DNA]</scope>
    <source>
        <strain evidence="5 6">SK-8</strain>
    </source>
</reference>
<dbReference type="InterPro" id="IPR051685">
    <property type="entry name" value="Ycf3/AcsC/BcsC/TPR_MFPF"/>
</dbReference>
<feature type="transmembrane region" description="Helical" evidence="4">
    <location>
        <begin position="237"/>
        <end position="256"/>
    </location>
</feature>
<keyword evidence="4" id="KW-1133">Transmembrane helix</keyword>
<evidence type="ECO:0000313" key="5">
    <source>
        <dbReference type="EMBL" id="OEK06839.1"/>
    </source>
</evidence>
<dbReference type="InterPro" id="IPR011990">
    <property type="entry name" value="TPR-like_helical_dom_sf"/>
</dbReference>
<evidence type="ECO:0000256" key="3">
    <source>
        <dbReference type="PROSITE-ProRule" id="PRU00339"/>
    </source>
</evidence>
<dbReference type="Proteomes" id="UP000095552">
    <property type="component" value="Unassembled WGS sequence"/>
</dbReference>
<feature type="transmembrane region" description="Helical" evidence="4">
    <location>
        <begin position="393"/>
        <end position="411"/>
    </location>
</feature>
<protein>
    <submittedName>
        <fullName evidence="5">Uncharacterized protein</fullName>
    </submittedName>
</protein>
<evidence type="ECO:0000256" key="1">
    <source>
        <dbReference type="ARBA" id="ARBA00022737"/>
    </source>
</evidence>
<organism evidence="5 6">
    <name type="scientific">Roseivirga misakiensis</name>
    <dbReference type="NCBI Taxonomy" id="1563681"/>
    <lineage>
        <taxon>Bacteria</taxon>
        <taxon>Pseudomonadati</taxon>
        <taxon>Bacteroidota</taxon>
        <taxon>Cytophagia</taxon>
        <taxon>Cytophagales</taxon>
        <taxon>Roseivirgaceae</taxon>
        <taxon>Roseivirga</taxon>
    </lineage>
</organism>
<keyword evidence="1" id="KW-0677">Repeat</keyword>
<dbReference type="AlphaFoldDB" id="A0A1E5T637"/>
<dbReference type="InterPro" id="IPR019734">
    <property type="entry name" value="TPR_rpt"/>
</dbReference>
<comment type="caution">
    <text evidence="5">The sequence shown here is derived from an EMBL/GenBank/DDBJ whole genome shotgun (WGS) entry which is preliminary data.</text>
</comment>
<keyword evidence="6" id="KW-1185">Reference proteome</keyword>
<feature type="repeat" description="TPR" evidence="3">
    <location>
        <begin position="108"/>
        <end position="141"/>
    </location>
</feature>
<keyword evidence="2 3" id="KW-0802">TPR repeat</keyword>
<sequence length="417" mass="47882">MERVFLNKNIDSVKLKIRLKKYDLALDQLNVLIQSYPENLSLWNLKAYLSYLMGNLEMSDFSSSEALNIKPNSPFALHMKGLIFYDRLDYTRAEECFRDALKEEPNDTAIYTSLAAIYIKKRKTDEALELVNRGLAINPNNQALRNHLFQIYSIRNKPSEANKILKENLNINPENITTICNLASQFYDKENYKKSTEIYRSVLLLSPENELARRGFRLASRMDNAVERYLDSGSFSFLKKLVNIISFSAVLVIIVGDLSYSLLLLPLTLILKLFSVQTLGIVWGTLRFLGDRKAVRAQFETEGFGYAILALVLHLFCLVYLCIFIYDSVNSARVDRSDFLNVFYLLIFPSVLTSRLNWIPKGTITKWTLLFLSLTLSIATLVISSVFWWIPFVLSLAVIILDALVSKFIIFRKVSHL</sequence>
<feature type="transmembrane region" description="Helical" evidence="4">
    <location>
        <begin position="368"/>
        <end position="387"/>
    </location>
</feature>
<dbReference type="STRING" id="1563681.BFP71_04050"/>
<keyword evidence="4" id="KW-0812">Transmembrane</keyword>
<evidence type="ECO:0000313" key="6">
    <source>
        <dbReference type="Proteomes" id="UP000095552"/>
    </source>
</evidence>